<organism evidence="2 3">
    <name type="scientific">Candidatus Kaiserbacteria bacterium CG10_big_fil_rev_8_21_14_0_10_44_10</name>
    <dbReference type="NCBI Taxonomy" id="1974606"/>
    <lineage>
        <taxon>Bacteria</taxon>
        <taxon>Candidatus Kaiseribacteriota</taxon>
    </lineage>
</organism>
<feature type="transmembrane region" description="Helical" evidence="1">
    <location>
        <begin position="12"/>
        <end position="34"/>
    </location>
</feature>
<keyword evidence="1" id="KW-1133">Transmembrane helix</keyword>
<dbReference type="EMBL" id="PFBG01000017">
    <property type="protein sequence ID" value="PIR85968.1"/>
    <property type="molecule type" value="Genomic_DNA"/>
</dbReference>
<evidence type="ECO:0000313" key="3">
    <source>
        <dbReference type="Proteomes" id="UP000229612"/>
    </source>
</evidence>
<comment type="caution">
    <text evidence="2">The sequence shown here is derived from an EMBL/GenBank/DDBJ whole genome shotgun (WGS) entry which is preliminary data.</text>
</comment>
<name>A0A2H0UHT8_9BACT</name>
<dbReference type="Pfam" id="PF18895">
    <property type="entry name" value="T4SS_pilin"/>
    <property type="match status" value="1"/>
</dbReference>
<sequence>MYSIQEFIIRLTLFISNTILPFLFGLALLFFLYNAFRLFILKSGDKDAQESAKRFALYSIAAFVFLVSIWGIVNLFVYGLGLSGEYDVVPDYMMNSPSEESGGGWWFSIDFYQDENAGAPSDCINGGPC</sequence>
<feature type="transmembrane region" description="Helical" evidence="1">
    <location>
        <begin position="55"/>
        <end position="80"/>
    </location>
</feature>
<accession>A0A2H0UHT8</accession>
<reference evidence="3" key="1">
    <citation type="submission" date="2017-09" db="EMBL/GenBank/DDBJ databases">
        <title>Depth-based differentiation of microbial function through sediment-hosted aquifers and enrichment of novel symbionts in the deep terrestrial subsurface.</title>
        <authorList>
            <person name="Probst A.J."/>
            <person name="Ladd B."/>
            <person name="Jarett J.K."/>
            <person name="Geller-Mcgrath D.E."/>
            <person name="Sieber C.M.K."/>
            <person name="Emerson J.B."/>
            <person name="Anantharaman K."/>
            <person name="Thomas B.C."/>
            <person name="Malmstrom R."/>
            <person name="Stieglmeier M."/>
            <person name="Klingl A."/>
            <person name="Woyke T."/>
            <person name="Ryan C.M."/>
            <person name="Banfield J.F."/>
        </authorList>
    </citation>
    <scope>NUCLEOTIDE SEQUENCE [LARGE SCALE GENOMIC DNA]</scope>
</reference>
<gene>
    <name evidence="2" type="ORF">COU14_01660</name>
</gene>
<evidence type="ECO:0000256" key="1">
    <source>
        <dbReference type="SAM" id="Phobius"/>
    </source>
</evidence>
<protein>
    <submittedName>
        <fullName evidence="2">Uncharacterized protein</fullName>
    </submittedName>
</protein>
<dbReference type="InterPro" id="IPR043993">
    <property type="entry name" value="T4SS_pilin"/>
</dbReference>
<keyword evidence="1" id="KW-0472">Membrane</keyword>
<dbReference type="AlphaFoldDB" id="A0A2H0UHT8"/>
<evidence type="ECO:0000313" key="2">
    <source>
        <dbReference type="EMBL" id="PIR85968.1"/>
    </source>
</evidence>
<proteinExistence type="predicted"/>
<dbReference type="Proteomes" id="UP000229612">
    <property type="component" value="Unassembled WGS sequence"/>
</dbReference>
<keyword evidence="1" id="KW-0812">Transmembrane</keyword>